<proteinExistence type="predicted"/>
<name>A0ABP5RU18_9ACTN</name>
<protein>
    <submittedName>
        <fullName evidence="3">Uncharacterized protein</fullName>
    </submittedName>
</protein>
<keyword evidence="4" id="KW-1185">Reference proteome</keyword>
<dbReference type="RefSeq" id="WP_425557849.1">
    <property type="nucleotide sequence ID" value="NZ_BAAATR010000052.1"/>
</dbReference>
<gene>
    <name evidence="3" type="ORF">GCM10010430_71820</name>
</gene>
<keyword evidence="2" id="KW-1133">Transmembrane helix</keyword>
<evidence type="ECO:0000256" key="2">
    <source>
        <dbReference type="SAM" id="Phobius"/>
    </source>
</evidence>
<feature type="transmembrane region" description="Helical" evidence="2">
    <location>
        <begin position="47"/>
        <end position="73"/>
    </location>
</feature>
<evidence type="ECO:0000256" key="1">
    <source>
        <dbReference type="SAM" id="MobiDB-lite"/>
    </source>
</evidence>
<dbReference type="EMBL" id="BAAATR010000052">
    <property type="protein sequence ID" value="GAA2275554.1"/>
    <property type="molecule type" value="Genomic_DNA"/>
</dbReference>
<evidence type="ECO:0000313" key="3">
    <source>
        <dbReference type="EMBL" id="GAA2275554.1"/>
    </source>
</evidence>
<sequence length="75" mass="7977">MSTQDPDPYLTPGLDSHRTLPVGETPPVEGSISGISRPEPPEVRRAWGVWLAVLIVLLAVTVSVMLIGMVIALSS</sequence>
<dbReference type="Proteomes" id="UP001500305">
    <property type="component" value="Unassembled WGS sequence"/>
</dbReference>
<evidence type="ECO:0000313" key="4">
    <source>
        <dbReference type="Proteomes" id="UP001500305"/>
    </source>
</evidence>
<accession>A0ABP5RU18</accession>
<dbReference type="InterPro" id="IPR045512">
    <property type="entry name" value="DUF6480"/>
</dbReference>
<comment type="caution">
    <text evidence="3">The sequence shown here is derived from an EMBL/GenBank/DDBJ whole genome shotgun (WGS) entry which is preliminary data.</text>
</comment>
<reference evidence="4" key="1">
    <citation type="journal article" date="2019" name="Int. J. Syst. Evol. Microbiol.">
        <title>The Global Catalogue of Microorganisms (GCM) 10K type strain sequencing project: providing services to taxonomists for standard genome sequencing and annotation.</title>
        <authorList>
            <consortium name="The Broad Institute Genomics Platform"/>
            <consortium name="The Broad Institute Genome Sequencing Center for Infectious Disease"/>
            <person name="Wu L."/>
            <person name="Ma J."/>
        </authorList>
    </citation>
    <scope>NUCLEOTIDE SEQUENCE [LARGE SCALE GENOMIC DNA]</scope>
    <source>
        <strain evidence="4">JCM 7356</strain>
    </source>
</reference>
<keyword evidence="2" id="KW-0812">Transmembrane</keyword>
<feature type="region of interest" description="Disordered" evidence="1">
    <location>
        <begin position="1"/>
        <end position="40"/>
    </location>
</feature>
<organism evidence="3 4">
    <name type="scientific">Kitasatospora cystarginea</name>
    <dbReference type="NCBI Taxonomy" id="58350"/>
    <lineage>
        <taxon>Bacteria</taxon>
        <taxon>Bacillati</taxon>
        <taxon>Actinomycetota</taxon>
        <taxon>Actinomycetes</taxon>
        <taxon>Kitasatosporales</taxon>
        <taxon>Streptomycetaceae</taxon>
        <taxon>Kitasatospora</taxon>
    </lineage>
</organism>
<keyword evidence="2" id="KW-0472">Membrane</keyword>
<dbReference type="Pfam" id="PF20088">
    <property type="entry name" value="DUF6480"/>
    <property type="match status" value="1"/>
</dbReference>